<reference evidence="1" key="1">
    <citation type="submission" date="2021-08" db="EMBL/GenBank/DDBJ databases">
        <title>The first chromosome-level gecko genome reveals the dynamic sex chromosomes of Neotropical dwarf geckos (Sphaerodactylidae: Sphaerodactylus).</title>
        <authorList>
            <person name="Pinto B.J."/>
            <person name="Keating S.E."/>
            <person name="Gamble T."/>
        </authorList>
    </citation>
    <scope>NUCLEOTIDE SEQUENCE</scope>
    <source>
        <strain evidence="1">TG3544</strain>
    </source>
</reference>
<proteinExistence type="predicted"/>
<comment type="caution">
    <text evidence="1">The sequence shown here is derived from an EMBL/GenBank/DDBJ whole genome shotgun (WGS) entry which is preliminary data.</text>
</comment>
<protein>
    <submittedName>
        <fullName evidence="1">Uncharacterized protein</fullName>
    </submittedName>
</protein>
<dbReference type="Proteomes" id="UP000827872">
    <property type="component" value="Linkage Group LG13"/>
</dbReference>
<dbReference type="EMBL" id="CM037626">
    <property type="protein sequence ID" value="KAH8011603.1"/>
    <property type="molecule type" value="Genomic_DNA"/>
</dbReference>
<evidence type="ECO:0000313" key="1">
    <source>
        <dbReference type="EMBL" id="KAH8011603.1"/>
    </source>
</evidence>
<accession>A0ACB8FY74</accession>
<evidence type="ECO:0000313" key="2">
    <source>
        <dbReference type="Proteomes" id="UP000827872"/>
    </source>
</evidence>
<name>A0ACB8FY74_9SAUR</name>
<sequence>MEEVRNLFLSATCLLQMASTGCALPPVQFQICILQCRLGCLKEPLCRDGKSVNVTPLHFGPIPPPTSAAIFSDEKGVFGIQLNVLLVQCVLDLVPTVVVLHAFVFLKTVRNLLLGLRF</sequence>
<gene>
    <name evidence="1" type="ORF">K3G42_002879</name>
</gene>
<organism evidence="1 2">
    <name type="scientific">Sphaerodactylus townsendi</name>
    <dbReference type="NCBI Taxonomy" id="933632"/>
    <lineage>
        <taxon>Eukaryota</taxon>
        <taxon>Metazoa</taxon>
        <taxon>Chordata</taxon>
        <taxon>Craniata</taxon>
        <taxon>Vertebrata</taxon>
        <taxon>Euteleostomi</taxon>
        <taxon>Lepidosauria</taxon>
        <taxon>Squamata</taxon>
        <taxon>Bifurcata</taxon>
        <taxon>Gekkota</taxon>
        <taxon>Sphaerodactylidae</taxon>
        <taxon>Sphaerodactylus</taxon>
    </lineage>
</organism>
<keyword evidence="2" id="KW-1185">Reference proteome</keyword>